<dbReference type="OrthoDB" id="86554at2759"/>
<feature type="compositionally biased region" description="Basic residues" evidence="1">
    <location>
        <begin position="514"/>
        <end position="529"/>
    </location>
</feature>
<dbReference type="RefSeq" id="XP_008620958.1">
    <property type="nucleotide sequence ID" value="XM_008622736.1"/>
</dbReference>
<proteinExistence type="predicted"/>
<feature type="region of interest" description="Disordered" evidence="1">
    <location>
        <begin position="1"/>
        <end position="42"/>
    </location>
</feature>
<evidence type="ECO:0000313" key="3">
    <source>
        <dbReference type="Proteomes" id="UP000030762"/>
    </source>
</evidence>
<feature type="compositionally biased region" description="Basic and acidic residues" evidence="1">
    <location>
        <begin position="13"/>
        <end position="28"/>
    </location>
</feature>
<feature type="compositionally biased region" description="Low complexity" evidence="1">
    <location>
        <begin position="327"/>
        <end position="337"/>
    </location>
</feature>
<feature type="region of interest" description="Disordered" evidence="1">
    <location>
        <begin position="327"/>
        <end position="400"/>
    </location>
</feature>
<dbReference type="EMBL" id="JH767264">
    <property type="protein sequence ID" value="EQC25626.1"/>
    <property type="molecule type" value="Genomic_DNA"/>
</dbReference>
<evidence type="ECO:0000256" key="1">
    <source>
        <dbReference type="SAM" id="MobiDB-lite"/>
    </source>
</evidence>
<feature type="compositionally biased region" description="Basic residues" evidence="1">
    <location>
        <begin position="340"/>
        <end position="351"/>
    </location>
</feature>
<protein>
    <recommendedName>
        <fullName evidence="4">Chromo domain-containing protein</fullName>
    </recommendedName>
</protein>
<evidence type="ECO:0008006" key="4">
    <source>
        <dbReference type="Google" id="ProtNLM"/>
    </source>
</evidence>
<feature type="compositionally biased region" description="Basic and acidic residues" evidence="1">
    <location>
        <begin position="382"/>
        <end position="394"/>
    </location>
</feature>
<accession>T0PTR9</accession>
<dbReference type="Proteomes" id="UP000030762">
    <property type="component" value="Unassembled WGS sequence"/>
</dbReference>
<keyword evidence="3" id="KW-1185">Reference proteome</keyword>
<feature type="compositionally biased region" description="Polar residues" evidence="1">
    <location>
        <begin position="32"/>
        <end position="42"/>
    </location>
</feature>
<reference evidence="2 3" key="1">
    <citation type="submission" date="2012-04" db="EMBL/GenBank/DDBJ databases">
        <title>The Genome Sequence of Saprolegnia declina VS20.</title>
        <authorList>
            <consortium name="The Broad Institute Genome Sequencing Platform"/>
            <person name="Russ C."/>
            <person name="Nusbaum C."/>
            <person name="Tyler B."/>
            <person name="van West P."/>
            <person name="Dieguez-Uribeondo J."/>
            <person name="de Bruijn I."/>
            <person name="Tripathy S."/>
            <person name="Jiang R."/>
            <person name="Young S.K."/>
            <person name="Zeng Q."/>
            <person name="Gargeya S."/>
            <person name="Fitzgerald M."/>
            <person name="Haas B."/>
            <person name="Abouelleil A."/>
            <person name="Alvarado L."/>
            <person name="Arachchi H.M."/>
            <person name="Berlin A."/>
            <person name="Chapman S.B."/>
            <person name="Goldberg J."/>
            <person name="Griggs A."/>
            <person name="Gujja S."/>
            <person name="Hansen M."/>
            <person name="Howarth C."/>
            <person name="Imamovic A."/>
            <person name="Larimer J."/>
            <person name="McCowen C."/>
            <person name="Montmayeur A."/>
            <person name="Murphy C."/>
            <person name="Neiman D."/>
            <person name="Pearson M."/>
            <person name="Priest M."/>
            <person name="Roberts A."/>
            <person name="Saif S."/>
            <person name="Shea T."/>
            <person name="Sisk P."/>
            <person name="Sykes S."/>
            <person name="Wortman J."/>
            <person name="Nusbaum C."/>
            <person name="Birren B."/>
        </authorList>
    </citation>
    <scope>NUCLEOTIDE SEQUENCE [LARGE SCALE GENOMIC DNA]</scope>
    <source>
        <strain evidence="2 3">VS20</strain>
    </source>
</reference>
<dbReference type="AlphaFoldDB" id="T0PTR9"/>
<evidence type="ECO:0000313" key="2">
    <source>
        <dbReference type="EMBL" id="EQC25626.1"/>
    </source>
</evidence>
<dbReference type="InParanoid" id="T0PTR9"/>
<sequence>MASPERVQPVPSDPRDIPIPETPRETPTYRRGSTNVSMGISDDPSATVTLTLEQMDELFMKFVQNNAWLGPAARARTGAQQLPPVEFRHFTHVKPEMVAENIPAPKGPGQYGRVMPDEYTQIVTSDDIKAPYLASTDVAKMRAFWLEWLRYEDAVMERFKQFDGKAAIQRRVLRHCIDDNTLRTMLRYRWNQGNRALEAIPDDELYAFFKTDCERVKSNVPDFNARVRRELKCDESIRNGESRALVMVEQYARICDEAGFRDYPDIEPEAARNHIIHAVRPEYLQSYLRQEVNFSKTRYKRWDDFVGLLIDAFGAYTRFDIYKKPAATPSAADSTPPGRSKAKVPKNKHPAKTNQAEGGNARAPKTGSPSDSKPKHPCLKCKSGDLGRPDEVRSQKTHRGHAARLKIYNNASKALSSELLDAIDFSSMTTEVDHFQGLRINEAGVMELDTVWLGIEDSSWEPVAIMAEDVHLKYKQYMAKVAQEVQPGTMAHNELTAILREFPIDASSQFTAKAARKGRTQRTRTKKAKTPAATPTRRGRL</sequence>
<dbReference type="VEuPathDB" id="FungiDB:SDRG_16522"/>
<feature type="compositionally biased region" description="Low complexity" evidence="1">
    <location>
        <begin position="530"/>
        <end position="541"/>
    </location>
</feature>
<name>T0PTR9_SAPDV</name>
<organism evidence="2 3">
    <name type="scientific">Saprolegnia diclina (strain VS20)</name>
    <dbReference type="NCBI Taxonomy" id="1156394"/>
    <lineage>
        <taxon>Eukaryota</taxon>
        <taxon>Sar</taxon>
        <taxon>Stramenopiles</taxon>
        <taxon>Oomycota</taxon>
        <taxon>Saprolegniomycetes</taxon>
        <taxon>Saprolegniales</taxon>
        <taxon>Saprolegniaceae</taxon>
        <taxon>Saprolegnia</taxon>
    </lineage>
</organism>
<feature type="region of interest" description="Disordered" evidence="1">
    <location>
        <begin position="513"/>
        <end position="541"/>
    </location>
</feature>
<gene>
    <name evidence="2" type="ORF">SDRG_16522</name>
</gene>
<dbReference type="GeneID" id="19957249"/>